<sequence length="106" mass="11757">MKVSALFDPEPRTWGLRGDPYLWQDLRAHLAGRDIPASAGELTDLPHEAFRELVGTDLASDPATSVHRDQYAHGGMSSGMISLDTWRQRLMPMLAERATTRLSGQP</sequence>
<keyword evidence="2" id="KW-1185">Reference proteome</keyword>
<accession>A0A6P2BNT3</accession>
<evidence type="ECO:0000313" key="2">
    <source>
        <dbReference type="Proteomes" id="UP000460272"/>
    </source>
</evidence>
<proteinExistence type="predicted"/>
<reference evidence="1 2" key="1">
    <citation type="submission" date="2018-11" db="EMBL/GenBank/DDBJ databases">
        <title>Trebonia kvetii gen.nov., sp.nov., a novel acidophilic actinobacterium, and proposal of the new actinobacterial family Treboniaceae fam. nov.</title>
        <authorList>
            <person name="Rapoport D."/>
            <person name="Sagova-Mareckova M."/>
            <person name="Sedlacek I."/>
            <person name="Provaznik J."/>
            <person name="Kralova S."/>
            <person name="Pavlinic D."/>
            <person name="Benes V."/>
            <person name="Kopecky J."/>
        </authorList>
    </citation>
    <scope>NUCLEOTIDE SEQUENCE [LARGE SCALE GENOMIC DNA]</scope>
    <source>
        <strain evidence="1 2">15Tr583</strain>
    </source>
</reference>
<name>A0A6P2BNT3_9ACTN</name>
<organism evidence="1 2">
    <name type="scientific">Trebonia kvetii</name>
    <dbReference type="NCBI Taxonomy" id="2480626"/>
    <lineage>
        <taxon>Bacteria</taxon>
        <taxon>Bacillati</taxon>
        <taxon>Actinomycetota</taxon>
        <taxon>Actinomycetes</taxon>
        <taxon>Streptosporangiales</taxon>
        <taxon>Treboniaceae</taxon>
        <taxon>Trebonia</taxon>
    </lineage>
</organism>
<dbReference type="RefSeq" id="WP_145861973.1">
    <property type="nucleotide sequence ID" value="NZ_RPFW01000011.1"/>
</dbReference>
<comment type="caution">
    <text evidence="1">The sequence shown here is derived from an EMBL/GenBank/DDBJ whole genome shotgun (WGS) entry which is preliminary data.</text>
</comment>
<dbReference type="AlphaFoldDB" id="A0A6P2BNT3"/>
<dbReference type="Proteomes" id="UP000460272">
    <property type="component" value="Unassembled WGS sequence"/>
</dbReference>
<dbReference type="OrthoDB" id="6194521at2"/>
<protein>
    <submittedName>
        <fullName evidence="1">Uncharacterized protein</fullName>
    </submittedName>
</protein>
<evidence type="ECO:0000313" key="1">
    <source>
        <dbReference type="EMBL" id="TVY99865.1"/>
    </source>
</evidence>
<dbReference type="EMBL" id="RPFW01000011">
    <property type="protein sequence ID" value="TVY99865.1"/>
    <property type="molecule type" value="Genomic_DNA"/>
</dbReference>
<gene>
    <name evidence="1" type="ORF">EAS64_40180</name>
</gene>